<protein>
    <submittedName>
        <fullName evidence="4">CobQ/CobB/MinD/ParA nucleotide binding domain protein</fullName>
    </submittedName>
</protein>
<keyword evidence="2" id="KW-0812">Transmembrane</keyword>
<feature type="region of interest" description="Disordered" evidence="1">
    <location>
        <begin position="633"/>
        <end position="658"/>
    </location>
</feature>
<feature type="compositionally biased region" description="Basic residues" evidence="1">
    <location>
        <begin position="473"/>
        <end position="505"/>
    </location>
</feature>
<feature type="domain" description="AAA" evidence="3">
    <location>
        <begin position="215"/>
        <end position="381"/>
    </location>
</feature>
<keyword evidence="2" id="KW-1133">Transmembrane helix</keyword>
<keyword evidence="2" id="KW-0472">Membrane</keyword>
<dbReference type="InterPro" id="IPR027417">
    <property type="entry name" value="P-loop_NTPase"/>
</dbReference>
<dbReference type="PANTHER" id="PTHR43384:SF14">
    <property type="entry name" value="ESX-1 SECRETION-ASSOCIATED PROTEIN ESPI"/>
    <property type="match status" value="1"/>
</dbReference>
<feature type="region of interest" description="Disordered" evidence="1">
    <location>
        <begin position="465"/>
        <end position="563"/>
    </location>
</feature>
<feature type="compositionally biased region" description="Gly residues" evidence="1">
    <location>
        <begin position="545"/>
        <end position="557"/>
    </location>
</feature>
<dbReference type="InterPro" id="IPR050625">
    <property type="entry name" value="ParA/MinD_ATPase"/>
</dbReference>
<dbReference type="Gene3D" id="3.40.50.300">
    <property type="entry name" value="P-loop containing nucleotide triphosphate hydrolases"/>
    <property type="match status" value="1"/>
</dbReference>
<evidence type="ECO:0000313" key="4">
    <source>
        <dbReference type="EMBL" id="OUE04113.1"/>
    </source>
</evidence>
<evidence type="ECO:0000256" key="2">
    <source>
        <dbReference type="SAM" id="Phobius"/>
    </source>
</evidence>
<dbReference type="Proteomes" id="UP000195062">
    <property type="component" value="Unassembled WGS sequence"/>
</dbReference>
<dbReference type="GO" id="GO:0051782">
    <property type="term" value="P:negative regulation of cell division"/>
    <property type="evidence" value="ECO:0007669"/>
    <property type="project" value="TreeGrafter"/>
</dbReference>
<dbReference type="GO" id="GO:0016887">
    <property type="term" value="F:ATP hydrolysis activity"/>
    <property type="evidence" value="ECO:0007669"/>
    <property type="project" value="TreeGrafter"/>
</dbReference>
<dbReference type="EMBL" id="MDHH01000001">
    <property type="protein sequence ID" value="OUE04113.1"/>
    <property type="molecule type" value="Genomic_DNA"/>
</dbReference>
<evidence type="ECO:0000256" key="1">
    <source>
        <dbReference type="SAM" id="MobiDB-lite"/>
    </source>
</evidence>
<feature type="compositionally biased region" description="Basic residues" evidence="1">
    <location>
        <begin position="514"/>
        <end position="544"/>
    </location>
</feature>
<sequence>MTDAPTVPAFPRIDATITPTMGGRATGVLTVNGVATPFAEASEDDIRRGIVTSVRGIAEQMQRVVRLTTRDRFGSQALAVGPDGTVEALSELDRTDRIAEPAVVPPIAASHGGAAAPIAPVAAVAAVPAASPAVGAPAPTMPSTVAPAPAAVADPPLTRRAARQSFLTREEVEEPATQGMRGTLTRLGIRMSPSEAERLEREWTRLVSQHWPGPRTVAVVNGKGGVGKTMTTICLSSVFARHGGAGVLAWDNNQTRGTLGWSTEQGPHDASILDLLPQVDRLLGTGAQSADLAHFVHHQTRDRYDVLRSKPEVLATQQRFDDTTVDLIHAVAAKFYRLVLIDSGNDETDPMWLRAIERADQIVVPTIGEAKAAESAALLIEGLAERGGHFADLAERAVVVVSAHKHDLAPAELAKISDGFAPLARDVVTVPYDPALGADVLNYGALRASTQRAWLRAGAAVARASDAGGRSVVGRRARGGRRRARRHPRPRGRRMHERHPARRREPRGSGPLVRRGHGGRHDRRLRGRRHRLPGRHGRRRRRGARTGGGCGIAGGGARRGRRGDAHLRAARDHRVRVGAADDAAPLPAGRGGVRAHDPVAAHGPRGHRHRHGHAGAHRLRAHRARAHGRRRLRRGPHPLVDHGSVAGGRDPGRPRQVNGGGKGILILIGTPAALMGMIVFLVLFGFGGDDASACTTQGAASSSTGPRTPVDGYSGTS</sequence>
<dbReference type="Pfam" id="PF13614">
    <property type="entry name" value="AAA_31"/>
    <property type="match status" value="1"/>
</dbReference>
<comment type="caution">
    <text evidence="4">The sequence shown here is derived from an EMBL/GenBank/DDBJ whole genome shotgun (WGS) entry which is preliminary data.</text>
</comment>
<proteinExistence type="predicted"/>
<dbReference type="GO" id="GO:0005829">
    <property type="term" value="C:cytosol"/>
    <property type="evidence" value="ECO:0007669"/>
    <property type="project" value="TreeGrafter"/>
</dbReference>
<accession>A0A251XLN3</accession>
<keyword evidence="5" id="KW-1185">Reference proteome</keyword>
<dbReference type="PANTHER" id="PTHR43384">
    <property type="entry name" value="SEPTUM SITE-DETERMINING PROTEIN MIND HOMOLOG, CHLOROPLASTIC-RELATED"/>
    <property type="match status" value="1"/>
</dbReference>
<evidence type="ECO:0000259" key="3">
    <source>
        <dbReference type="Pfam" id="PF13614"/>
    </source>
</evidence>
<dbReference type="AlphaFoldDB" id="A0A251XLN3"/>
<evidence type="ECO:0000313" key="5">
    <source>
        <dbReference type="Proteomes" id="UP000195062"/>
    </source>
</evidence>
<dbReference type="InterPro" id="IPR025669">
    <property type="entry name" value="AAA_dom"/>
</dbReference>
<reference evidence="4 5" key="1">
    <citation type="submission" date="2016-08" db="EMBL/GenBank/DDBJ databases">
        <title>Genome sequence of Clavibacter michiganensis subsp. michiganensis strain CASJ007.</title>
        <authorList>
            <person name="Thapa S.P."/>
            <person name="Coaker G."/>
        </authorList>
    </citation>
    <scope>NUCLEOTIDE SEQUENCE [LARGE SCALE GENOMIC DNA]</scope>
    <source>
        <strain evidence="4">CASJ007</strain>
    </source>
</reference>
<gene>
    <name evidence="4" type="ORF">CMMCAS07_04130</name>
</gene>
<dbReference type="SUPFAM" id="SSF52540">
    <property type="entry name" value="P-loop containing nucleoside triphosphate hydrolases"/>
    <property type="match status" value="1"/>
</dbReference>
<name>A0A251XLN3_CLAMM</name>
<feature type="compositionally biased region" description="Polar residues" evidence="1">
    <location>
        <begin position="694"/>
        <end position="706"/>
    </location>
</feature>
<feature type="region of interest" description="Disordered" evidence="1">
    <location>
        <begin position="694"/>
        <end position="717"/>
    </location>
</feature>
<dbReference type="GO" id="GO:0005524">
    <property type="term" value="F:ATP binding"/>
    <property type="evidence" value="ECO:0007669"/>
    <property type="project" value="TreeGrafter"/>
</dbReference>
<organism evidence="4 5">
    <name type="scientific">Clavibacter michiganensis subsp. michiganensis</name>
    <dbReference type="NCBI Taxonomy" id="33013"/>
    <lineage>
        <taxon>Bacteria</taxon>
        <taxon>Bacillati</taxon>
        <taxon>Actinomycetota</taxon>
        <taxon>Actinomycetes</taxon>
        <taxon>Micrococcales</taxon>
        <taxon>Microbacteriaceae</taxon>
        <taxon>Clavibacter</taxon>
    </lineage>
</organism>
<feature type="transmembrane region" description="Helical" evidence="2">
    <location>
        <begin position="663"/>
        <end position="686"/>
    </location>
</feature>
<dbReference type="GO" id="GO:0009898">
    <property type="term" value="C:cytoplasmic side of plasma membrane"/>
    <property type="evidence" value="ECO:0007669"/>
    <property type="project" value="TreeGrafter"/>
</dbReference>